<reference evidence="2 3" key="1">
    <citation type="submission" date="2014-09" db="EMBL/GenBank/DDBJ databases">
        <title>Genome sequences of Lysobacter dokdonensis DS-58.</title>
        <authorList>
            <person name="Kim J.F."/>
            <person name="Kwak M.-J."/>
        </authorList>
    </citation>
    <scope>NUCLEOTIDE SEQUENCE [LARGE SCALE GENOMIC DNA]</scope>
    <source>
        <strain evidence="2 3">DS-58</strain>
    </source>
</reference>
<dbReference type="Proteomes" id="UP000030518">
    <property type="component" value="Unassembled WGS sequence"/>
</dbReference>
<comment type="caution">
    <text evidence="2">The sequence shown here is derived from an EMBL/GenBank/DDBJ whole genome shotgun (WGS) entry which is preliminary data.</text>
</comment>
<accession>A0A0A2WLD2</accession>
<dbReference type="OrthoDB" id="6025809at2"/>
<keyword evidence="3" id="KW-1185">Reference proteome</keyword>
<evidence type="ECO:0000313" key="3">
    <source>
        <dbReference type="Proteomes" id="UP000030518"/>
    </source>
</evidence>
<feature type="chain" id="PRO_5002007721" description="DUF1579 domain-containing protein" evidence="1">
    <location>
        <begin position="22"/>
        <end position="159"/>
    </location>
</feature>
<dbReference type="STRING" id="1300345.LF41_1135"/>
<keyword evidence="1" id="KW-0732">Signal</keyword>
<gene>
    <name evidence="2" type="ORF">LF41_1135</name>
</gene>
<dbReference type="EMBL" id="JRKJ01000002">
    <property type="protein sequence ID" value="KGQ20598.1"/>
    <property type="molecule type" value="Genomic_DNA"/>
</dbReference>
<dbReference type="RefSeq" id="WP_036165115.1">
    <property type="nucleotide sequence ID" value="NZ_JRKJ01000002.1"/>
</dbReference>
<feature type="signal peptide" evidence="1">
    <location>
        <begin position="1"/>
        <end position="21"/>
    </location>
</feature>
<dbReference type="PATRIC" id="fig|1300345.3.peg.453"/>
<protein>
    <recommendedName>
        <fullName evidence="4">DUF1579 domain-containing protein</fullName>
    </recommendedName>
</protein>
<evidence type="ECO:0000313" key="2">
    <source>
        <dbReference type="EMBL" id="KGQ20598.1"/>
    </source>
</evidence>
<evidence type="ECO:0000256" key="1">
    <source>
        <dbReference type="SAM" id="SignalP"/>
    </source>
</evidence>
<dbReference type="AlphaFoldDB" id="A0A0A2WLD2"/>
<proteinExistence type="predicted"/>
<evidence type="ECO:0008006" key="4">
    <source>
        <dbReference type="Google" id="ProtNLM"/>
    </source>
</evidence>
<name>A0A0A2WLD2_9GAMM</name>
<sequence>MSLKLILFGLAAMATASTALAVDPWTTGGLNTPANHIVGLWRTQAAVGPCGSGQTPIQIRNTLQFHAGGTLVESVPPGIPRVEGLGTWKYNPDTRQWRLHLLFDWWLPDGSYDGYSTVDRKLLMSNDGKRIAGPVRSVRYAANGSVIAELCGHAVSTRQ</sequence>
<organism evidence="2 3">
    <name type="scientific">Lysobacter dokdonensis DS-58</name>
    <dbReference type="NCBI Taxonomy" id="1300345"/>
    <lineage>
        <taxon>Bacteria</taxon>
        <taxon>Pseudomonadati</taxon>
        <taxon>Pseudomonadota</taxon>
        <taxon>Gammaproteobacteria</taxon>
        <taxon>Lysobacterales</taxon>
        <taxon>Lysobacteraceae</taxon>
        <taxon>Noviluteimonas</taxon>
    </lineage>
</organism>